<keyword evidence="2" id="KW-1185">Reference proteome</keyword>
<reference evidence="1 2" key="1">
    <citation type="submission" date="2019-04" db="EMBL/GenBank/DDBJ databases">
        <title>Pedobacter sp. AR-3-17 sp. nov., isolated from Arctic soil.</title>
        <authorList>
            <person name="Dahal R.H."/>
            <person name="Kim D.-U."/>
        </authorList>
    </citation>
    <scope>NUCLEOTIDE SEQUENCE [LARGE SCALE GENOMIC DNA]</scope>
    <source>
        <strain evidence="1 2">AR-3-17</strain>
    </source>
</reference>
<dbReference type="EMBL" id="SWBP01000003">
    <property type="protein sequence ID" value="TKB97641.1"/>
    <property type="molecule type" value="Genomic_DNA"/>
</dbReference>
<protein>
    <submittedName>
        <fullName evidence="1">Uncharacterized protein</fullName>
    </submittedName>
</protein>
<evidence type="ECO:0000313" key="1">
    <source>
        <dbReference type="EMBL" id="TKB97641.1"/>
    </source>
</evidence>
<name>A0A4U1BYS0_9SPHI</name>
<dbReference type="AlphaFoldDB" id="A0A4U1BYS0"/>
<comment type="caution">
    <text evidence="1">The sequence shown here is derived from an EMBL/GenBank/DDBJ whole genome shotgun (WGS) entry which is preliminary data.</text>
</comment>
<dbReference type="RefSeq" id="WP_136826216.1">
    <property type="nucleotide sequence ID" value="NZ_SWBP01000003.1"/>
</dbReference>
<proteinExistence type="predicted"/>
<dbReference type="Proteomes" id="UP000308181">
    <property type="component" value="Unassembled WGS sequence"/>
</dbReference>
<accession>A0A4U1BYS0</accession>
<dbReference type="OrthoDB" id="769196at2"/>
<organism evidence="1 2">
    <name type="scientific">Pedobacter cryophilus</name>
    <dbReference type="NCBI Taxonomy" id="2571271"/>
    <lineage>
        <taxon>Bacteria</taxon>
        <taxon>Pseudomonadati</taxon>
        <taxon>Bacteroidota</taxon>
        <taxon>Sphingobacteriia</taxon>
        <taxon>Sphingobacteriales</taxon>
        <taxon>Sphingobacteriaceae</taxon>
        <taxon>Pedobacter</taxon>
    </lineage>
</organism>
<sequence length="74" mass="8589">MNIFKMQFCHPIKGTMHLMGVDAKNIQHILPVDSQGKDVIEVPLDGIEKGQWKILLEWEHEGREFVFKKDITIS</sequence>
<evidence type="ECO:0000313" key="2">
    <source>
        <dbReference type="Proteomes" id="UP000308181"/>
    </source>
</evidence>
<gene>
    <name evidence="1" type="ORF">FA046_09735</name>
</gene>